<evidence type="ECO:0000313" key="1">
    <source>
        <dbReference type="EMBL" id="CAB4183705.1"/>
    </source>
</evidence>
<dbReference type="EMBL" id="LR797118">
    <property type="protein sequence ID" value="CAB4187894.1"/>
    <property type="molecule type" value="Genomic_DNA"/>
</dbReference>
<name>A0A6J5QSE1_9CAUD</name>
<gene>
    <name evidence="1" type="ORF">UFOVP1107_14</name>
    <name evidence="2" type="ORF">UFOVP1171_22</name>
    <name evidence="3" type="ORF">UFOVP1375_37</name>
    <name evidence="4" type="ORF">UFOVP1471_9</name>
</gene>
<evidence type="ECO:0000313" key="2">
    <source>
        <dbReference type="EMBL" id="CAB4187894.1"/>
    </source>
</evidence>
<organism evidence="1">
    <name type="scientific">uncultured Caudovirales phage</name>
    <dbReference type="NCBI Taxonomy" id="2100421"/>
    <lineage>
        <taxon>Viruses</taxon>
        <taxon>Duplodnaviria</taxon>
        <taxon>Heunggongvirae</taxon>
        <taxon>Uroviricota</taxon>
        <taxon>Caudoviricetes</taxon>
        <taxon>Peduoviridae</taxon>
        <taxon>Maltschvirus</taxon>
        <taxon>Maltschvirus maltsch</taxon>
    </lineage>
</organism>
<proteinExistence type="predicted"/>
<protein>
    <submittedName>
        <fullName evidence="1">Uncharacterized protein</fullName>
    </submittedName>
</protein>
<dbReference type="EMBL" id="LR797324">
    <property type="protein sequence ID" value="CAB4202821.1"/>
    <property type="molecule type" value="Genomic_DNA"/>
</dbReference>
<sequence>MTYTATRSKMHKGYDIRDESGGMVAIVHPRSPDPLHAARIAATMAAAPYMLQILETIALHAPSLDAVGIRELCDEAIAKAKGGAL</sequence>
<evidence type="ECO:0000313" key="4">
    <source>
        <dbReference type="EMBL" id="CAB4214777.1"/>
    </source>
</evidence>
<reference evidence="1" key="1">
    <citation type="submission" date="2020-05" db="EMBL/GenBank/DDBJ databases">
        <authorList>
            <person name="Chiriac C."/>
            <person name="Salcher M."/>
            <person name="Ghai R."/>
            <person name="Kavagutti S V."/>
        </authorList>
    </citation>
    <scope>NUCLEOTIDE SEQUENCE</scope>
</reference>
<dbReference type="EMBL" id="LR797050">
    <property type="protein sequence ID" value="CAB4183705.1"/>
    <property type="molecule type" value="Genomic_DNA"/>
</dbReference>
<evidence type="ECO:0000313" key="3">
    <source>
        <dbReference type="EMBL" id="CAB4202821.1"/>
    </source>
</evidence>
<dbReference type="EMBL" id="LR797417">
    <property type="protein sequence ID" value="CAB4214777.1"/>
    <property type="molecule type" value="Genomic_DNA"/>
</dbReference>
<accession>A0A6J5QSE1</accession>